<reference evidence="3" key="1">
    <citation type="submission" date="2021-07" db="EMBL/GenBank/DDBJ databases">
        <authorList>
            <person name="Catto M.A."/>
            <person name="Jacobson A."/>
            <person name="Kennedy G."/>
            <person name="Labadie P."/>
            <person name="Hunt B.G."/>
            <person name="Srinivasan R."/>
        </authorList>
    </citation>
    <scope>NUCLEOTIDE SEQUENCE</scope>
    <source>
        <strain evidence="3">PL_HMW_Pooled</strain>
        <tissue evidence="3">Head</tissue>
    </source>
</reference>
<comment type="caution">
    <text evidence="3">The sequence shown here is derived from an EMBL/GenBank/DDBJ whole genome shotgun (WGS) entry which is preliminary data.</text>
</comment>
<dbReference type="Gene3D" id="1.10.238.20">
    <property type="entry name" value="Pheromone/general odorant binding protein domain"/>
    <property type="match status" value="1"/>
</dbReference>
<accession>A0AAE1HT16</accession>
<dbReference type="GO" id="GO:0005615">
    <property type="term" value="C:extracellular space"/>
    <property type="evidence" value="ECO:0007669"/>
    <property type="project" value="TreeGrafter"/>
</dbReference>
<dbReference type="SUPFAM" id="SSF47565">
    <property type="entry name" value="Insect pheromone/odorant-binding proteins"/>
    <property type="match status" value="1"/>
</dbReference>
<dbReference type="CDD" id="cd23992">
    <property type="entry name" value="PBP_GOBP"/>
    <property type="match status" value="1"/>
</dbReference>
<evidence type="ECO:0000256" key="1">
    <source>
        <dbReference type="ARBA" id="ARBA00022729"/>
    </source>
</evidence>
<dbReference type="GO" id="GO:0007608">
    <property type="term" value="P:sensory perception of smell"/>
    <property type="evidence" value="ECO:0007669"/>
    <property type="project" value="TreeGrafter"/>
</dbReference>
<dbReference type="Pfam" id="PF01395">
    <property type="entry name" value="PBP_GOBP"/>
    <property type="match status" value="1"/>
</dbReference>
<dbReference type="InterPro" id="IPR006170">
    <property type="entry name" value="PBP/GOBP"/>
</dbReference>
<feature type="chain" id="PRO_5041919635" evidence="2">
    <location>
        <begin position="20"/>
        <end position="141"/>
    </location>
</feature>
<dbReference type="PANTHER" id="PTHR11857">
    <property type="entry name" value="ODORANT BINDING PROTEIN-RELATED"/>
    <property type="match status" value="1"/>
</dbReference>
<evidence type="ECO:0000313" key="4">
    <source>
        <dbReference type="Proteomes" id="UP001219518"/>
    </source>
</evidence>
<dbReference type="AlphaFoldDB" id="A0AAE1HT16"/>
<protein>
    <submittedName>
        <fullName evidence="3">Pheromone-binding protein-related protein 6</fullName>
    </submittedName>
</protein>
<reference evidence="3" key="2">
    <citation type="journal article" date="2023" name="BMC Genomics">
        <title>Pest status, molecular evolution, and epigenetic factors derived from the genome assembly of Frankliniella fusca, a thysanopteran phytovirus vector.</title>
        <authorList>
            <person name="Catto M.A."/>
            <person name="Labadie P.E."/>
            <person name="Jacobson A.L."/>
            <person name="Kennedy G.G."/>
            <person name="Srinivasan R."/>
            <person name="Hunt B.G."/>
        </authorList>
    </citation>
    <scope>NUCLEOTIDE SEQUENCE</scope>
    <source>
        <strain evidence="3">PL_HMW_Pooled</strain>
    </source>
</reference>
<sequence length="141" mass="15247">MQLALVAAAMTTLLATVRTDESAMQAVMKCAKDSNMKLEVLMKSCDSDMSGVDGFKCFTKCVQQLMGIMGEDGKFSPEGATKFVADEDRGVALKVANECAKEVGDTPDLCERAHAVNECSKKKDPEIYKKSCLALMAKMMS</sequence>
<dbReference type="Proteomes" id="UP001219518">
    <property type="component" value="Unassembled WGS sequence"/>
</dbReference>
<dbReference type="EMBL" id="JAHWGI010001271">
    <property type="protein sequence ID" value="KAK3926935.1"/>
    <property type="molecule type" value="Genomic_DNA"/>
</dbReference>
<evidence type="ECO:0000313" key="3">
    <source>
        <dbReference type="EMBL" id="KAK3926935.1"/>
    </source>
</evidence>
<gene>
    <name evidence="3" type="ORF">KUF71_015271</name>
</gene>
<name>A0AAE1HT16_9NEOP</name>
<evidence type="ECO:0000256" key="2">
    <source>
        <dbReference type="SAM" id="SignalP"/>
    </source>
</evidence>
<dbReference type="InterPro" id="IPR036728">
    <property type="entry name" value="PBP_GOBP_sf"/>
</dbReference>
<dbReference type="SMART" id="SM00708">
    <property type="entry name" value="PhBP"/>
    <property type="match status" value="1"/>
</dbReference>
<proteinExistence type="predicted"/>
<keyword evidence="1 2" id="KW-0732">Signal</keyword>
<feature type="signal peptide" evidence="2">
    <location>
        <begin position="1"/>
        <end position="19"/>
    </location>
</feature>
<keyword evidence="4" id="KW-1185">Reference proteome</keyword>
<dbReference type="GO" id="GO:0005549">
    <property type="term" value="F:odorant binding"/>
    <property type="evidence" value="ECO:0007669"/>
    <property type="project" value="InterPro"/>
</dbReference>
<organism evidence="3 4">
    <name type="scientific">Frankliniella fusca</name>
    <dbReference type="NCBI Taxonomy" id="407009"/>
    <lineage>
        <taxon>Eukaryota</taxon>
        <taxon>Metazoa</taxon>
        <taxon>Ecdysozoa</taxon>
        <taxon>Arthropoda</taxon>
        <taxon>Hexapoda</taxon>
        <taxon>Insecta</taxon>
        <taxon>Pterygota</taxon>
        <taxon>Neoptera</taxon>
        <taxon>Paraneoptera</taxon>
        <taxon>Thysanoptera</taxon>
        <taxon>Terebrantia</taxon>
        <taxon>Thripoidea</taxon>
        <taxon>Thripidae</taxon>
        <taxon>Frankliniella</taxon>
    </lineage>
</organism>